<keyword evidence="4" id="KW-1185">Reference proteome</keyword>
<organism evidence="3 4">
    <name type="scientific">Trichodelitschia bisporula</name>
    <dbReference type="NCBI Taxonomy" id="703511"/>
    <lineage>
        <taxon>Eukaryota</taxon>
        <taxon>Fungi</taxon>
        <taxon>Dikarya</taxon>
        <taxon>Ascomycota</taxon>
        <taxon>Pezizomycotina</taxon>
        <taxon>Dothideomycetes</taxon>
        <taxon>Dothideomycetes incertae sedis</taxon>
        <taxon>Phaeotrichales</taxon>
        <taxon>Phaeotrichaceae</taxon>
        <taxon>Trichodelitschia</taxon>
    </lineage>
</organism>
<proteinExistence type="inferred from homology"/>
<reference evidence="3" key="1">
    <citation type="journal article" date="2020" name="Stud. Mycol.">
        <title>101 Dothideomycetes genomes: a test case for predicting lifestyles and emergence of pathogens.</title>
        <authorList>
            <person name="Haridas S."/>
            <person name="Albert R."/>
            <person name="Binder M."/>
            <person name="Bloem J."/>
            <person name="Labutti K."/>
            <person name="Salamov A."/>
            <person name="Andreopoulos B."/>
            <person name="Baker S."/>
            <person name="Barry K."/>
            <person name="Bills G."/>
            <person name="Bluhm B."/>
            <person name="Cannon C."/>
            <person name="Castanera R."/>
            <person name="Culley D."/>
            <person name="Daum C."/>
            <person name="Ezra D."/>
            <person name="Gonzalez J."/>
            <person name="Henrissat B."/>
            <person name="Kuo A."/>
            <person name="Liang C."/>
            <person name="Lipzen A."/>
            <person name="Lutzoni F."/>
            <person name="Magnuson J."/>
            <person name="Mondo S."/>
            <person name="Nolan M."/>
            <person name="Ohm R."/>
            <person name="Pangilinan J."/>
            <person name="Park H.-J."/>
            <person name="Ramirez L."/>
            <person name="Alfaro M."/>
            <person name="Sun H."/>
            <person name="Tritt A."/>
            <person name="Yoshinaga Y."/>
            <person name="Zwiers L.-H."/>
            <person name="Turgeon B."/>
            <person name="Goodwin S."/>
            <person name="Spatafora J."/>
            <person name="Crous P."/>
            <person name="Grigoriev I."/>
        </authorList>
    </citation>
    <scope>NUCLEOTIDE SEQUENCE</scope>
    <source>
        <strain evidence="3">CBS 262.69</strain>
    </source>
</reference>
<dbReference type="AlphaFoldDB" id="A0A6G1I3N6"/>
<evidence type="ECO:0000256" key="2">
    <source>
        <dbReference type="RuleBase" id="RU363116"/>
    </source>
</evidence>
<accession>A0A6G1I3N6</accession>
<dbReference type="EMBL" id="ML996690">
    <property type="protein sequence ID" value="KAF2402900.1"/>
    <property type="molecule type" value="Genomic_DNA"/>
</dbReference>
<feature type="non-terminal residue" evidence="3">
    <location>
        <position position="242"/>
    </location>
</feature>
<sequence>ILNPTHPATALLTHPTLLIQRHLEPLTLLAGFEQANNYTILSPTGAPLGHLSERAHGLRSALARQAFRTHRGFTAHVFDTAGSEVLRVQRPFAWINSRLRVLDPQMRLIGEVQQEWAPLRRRYNLFTLQPQEGTHTMAQFARIDAPFLSWDFRLQSDSGAPLASVNRNFSGFAREIFTETGVYALRMDAAAMEEATATEGQHILPAAGPGLTLDQRAVALATAVSIDFDYFSRHSGAGGGFM</sequence>
<evidence type="ECO:0000313" key="4">
    <source>
        <dbReference type="Proteomes" id="UP000799640"/>
    </source>
</evidence>
<gene>
    <name evidence="3" type="ORF">EJ06DRAFT_450214</name>
</gene>
<dbReference type="GO" id="GO:0005886">
    <property type="term" value="C:plasma membrane"/>
    <property type="evidence" value="ECO:0007669"/>
    <property type="project" value="TreeGrafter"/>
</dbReference>
<dbReference type="InterPro" id="IPR025659">
    <property type="entry name" value="Tubby-like_C"/>
</dbReference>
<evidence type="ECO:0000256" key="1">
    <source>
        <dbReference type="ARBA" id="ARBA00005350"/>
    </source>
</evidence>
<dbReference type="InterPro" id="IPR005552">
    <property type="entry name" value="Scramblase"/>
</dbReference>
<dbReference type="SUPFAM" id="SSF54518">
    <property type="entry name" value="Tubby C-terminal domain-like"/>
    <property type="match status" value="1"/>
</dbReference>
<dbReference type="OrthoDB" id="191150at2759"/>
<evidence type="ECO:0000313" key="3">
    <source>
        <dbReference type="EMBL" id="KAF2402900.1"/>
    </source>
</evidence>
<dbReference type="GO" id="GO:0017128">
    <property type="term" value="F:phospholipid scramblase activity"/>
    <property type="evidence" value="ECO:0007669"/>
    <property type="project" value="InterPro"/>
</dbReference>
<dbReference type="Pfam" id="PF03803">
    <property type="entry name" value="Scramblase"/>
    <property type="match status" value="1"/>
</dbReference>
<feature type="non-terminal residue" evidence="3">
    <location>
        <position position="1"/>
    </location>
</feature>
<dbReference type="Proteomes" id="UP000799640">
    <property type="component" value="Unassembled WGS sequence"/>
</dbReference>
<dbReference type="PANTHER" id="PTHR23248">
    <property type="entry name" value="PHOSPHOLIPID SCRAMBLASE-RELATED"/>
    <property type="match status" value="1"/>
</dbReference>
<name>A0A6G1I3N6_9PEZI</name>
<dbReference type="PANTHER" id="PTHR23248:SF9">
    <property type="entry name" value="PHOSPHOLIPID SCRAMBLASE"/>
    <property type="match status" value="1"/>
</dbReference>
<protein>
    <recommendedName>
        <fullName evidence="2">Phospholipid scramblase</fullName>
    </recommendedName>
</protein>
<comment type="similarity">
    <text evidence="1 2">Belongs to the phospholipid scramblase family.</text>
</comment>